<feature type="non-terminal residue" evidence="1">
    <location>
        <position position="1"/>
    </location>
</feature>
<dbReference type="AlphaFoldDB" id="A0A5J4U1D5"/>
<organism evidence="1 2">
    <name type="scientific">Streblomastix strix</name>
    <dbReference type="NCBI Taxonomy" id="222440"/>
    <lineage>
        <taxon>Eukaryota</taxon>
        <taxon>Metamonada</taxon>
        <taxon>Preaxostyla</taxon>
        <taxon>Oxymonadida</taxon>
        <taxon>Streblomastigidae</taxon>
        <taxon>Streblomastix</taxon>
    </lineage>
</organism>
<proteinExistence type="predicted"/>
<gene>
    <name evidence="1" type="ORF">EZS28_040303</name>
</gene>
<evidence type="ECO:0000313" key="2">
    <source>
        <dbReference type="Proteomes" id="UP000324800"/>
    </source>
</evidence>
<dbReference type="Proteomes" id="UP000324800">
    <property type="component" value="Unassembled WGS sequence"/>
</dbReference>
<accession>A0A5J4U1D5</accession>
<comment type="caution">
    <text evidence="1">The sequence shown here is derived from an EMBL/GenBank/DDBJ whole genome shotgun (WGS) entry which is preliminary data.</text>
</comment>
<sequence length="39" mass="4194">DISSSYRSKYIVSLRALVLSVGSIPLPMGKVSQNGKARD</sequence>
<dbReference type="EMBL" id="SNRW01021988">
    <property type="protein sequence ID" value="KAA6364168.1"/>
    <property type="molecule type" value="Genomic_DNA"/>
</dbReference>
<reference evidence="1 2" key="1">
    <citation type="submission" date="2019-03" db="EMBL/GenBank/DDBJ databases">
        <title>Single cell metagenomics reveals metabolic interactions within the superorganism composed of flagellate Streblomastix strix and complex community of Bacteroidetes bacteria on its surface.</title>
        <authorList>
            <person name="Treitli S.C."/>
            <person name="Kolisko M."/>
            <person name="Husnik F."/>
            <person name="Keeling P."/>
            <person name="Hampl V."/>
        </authorList>
    </citation>
    <scope>NUCLEOTIDE SEQUENCE [LARGE SCALE GENOMIC DNA]</scope>
    <source>
        <strain evidence="1">ST1C</strain>
    </source>
</reference>
<name>A0A5J4U1D5_9EUKA</name>
<protein>
    <submittedName>
        <fullName evidence="1">Uncharacterized protein</fullName>
    </submittedName>
</protein>
<evidence type="ECO:0000313" key="1">
    <source>
        <dbReference type="EMBL" id="KAA6364168.1"/>
    </source>
</evidence>